<dbReference type="Proteomes" id="UP000572268">
    <property type="component" value="Unassembled WGS sequence"/>
</dbReference>
<comment type="caution">
    <text evidence="2">The sequence shown here is derived from an EMBL/GenBank/DDBJ whole genome shotgun (WGS) entry which is preliminary data.</text>
</comment>
<keyword evidence="1" id="KW-0732">Signal</keyword>
<organism evidence="2 4">
    <name type="scientific">Perkinsus olseni</name>
    <name type="common">Perkinsus atlanticus</name>
    <dbReference type="NCBI Taxonomy" id="32597"/>
    <lineage>
        <taxon>Eukaryota</taxon>
        <taxon>Sar</taxon>
        <taxon>Alveolata</taxon>
        <taxon>Perkinsozoa</taxon>
        <taxon>Perkinsea</taxon>
        <taxon>Perkinsida</taxon>
        <taxon>Perkinsidae</taxon>
        <taxon>Perkinsus</taxon>
    </lineage>
</organism>
<protein>
    <submittedName>
        <fullName evidence="2">Uncharacterized protein</fullName>
    </submittedName>
</protein>
<reference evidence="4 5" key="1">
    <citation type="submission" date="2020-04" db="EMBL/GenBank/DDBJ databases">
        <title>Perkinsus olseni comparative genomics.</title>
        <authorList>
            <person name="Bogema D.R."/>
        </authorList>
    </citation>
    <scope>NUCLEOTIDE SEQUENCE [LARGE SCALE GENOMIC DNA]</scope>
    <source>
        <strain evidence="2">ATCC PRA-179</strain>
        <strain evidence="3">ATCC PRA-31</strain>
    </source>
</reference>
<dbReference type="Proteomes" id="UP000570595">
    <property type="component" value="Unassembled WGS sequence"/>
</dbReference>
<evidence type="ECO:0000313" key="3">
    <source>
        <dbReference type="EMBL" id="KAF4661061.1"/>
    </source>
</evidence>
<feature type="signal peptide" evidence="1">
    <location>
        <begin position="1"/>
        <end position="18"/>
    </location>
</feature>
<evidence type="ECO:0000313" key="2">
    <source>
        <dbReference type="EMBL" id="KAF4657232.1"/>
    </source>
</evidence>
<dbReference type="EMBL" id="JABAHT010000365">
    <property type="protein sequence ID" value="KAF4657232.1"/>
    <property type="molecule type" value="Genomic_DNA"/>
</dbReference>
<accession>A0A7J6LDD2</accession>
<sequence length="248" mass="28415">MSKKHFIISILAVTTVLAFHIPFTKPRDGFPRLLDGYPRPEANGTITECHCGNRTSEPFSTAFVFYFPSGSNVPKTGYISCPQDGDHPAFLTVFYGKVRTVRGYYVAKLNDDDEFPTMKLYQFKAPPLLGAGMDPLREIYERGALQQQEEEASRGWRRLFRTILRRLSRRNACTDVMEIVKKQFDTFSALCDAYRNISNSAVEAARNQTWHFWDKGEEHIEVFPCLGNRTDGMSEQDKFIALAHPIYH</sequence>
<evidence type="ECO:0000313" key="5">
    <source>
        <dbReference type="Proteomes" id="UP000572268"/>
    </source>
</evidence>
<dbReference type="EMBL" id="JABANN010000367">
    <property type="protein sequence ID" value="KAF4661061.1"/>
    <property type="molecule type" value="Genomic_DNA"/>
</dbReference>
<evidence type="ECO:0000256" key="1">
    <source>
        <dbReference type="SAM" id="SignalP"/>
    </source>
</evidence>
<dbReference type="AlphaFoldDB" id="A0A7J6LDD2"/>
<gene>
    <name evidence="3" type="ORF">FOL46_005870</name>
    <name evidence="2" type="ORF">FOZ61_006408</name>
</gene>
<proteinExistence type="predicted"/>
<feature type="chain" id="PRO_5036205340" evidence="1">
    <location>
        <begin position="19"/>
        <end position="248"/>
    </location>
</feature>
<evidence type="ECO:0000313" key="4">
    <source>
        <dbReference type="Proteomes" id="UP000570595"/>
    </source>
</evidence>
<name>A0A7J6LDD2_PEROL</name>